<organism evidence="2 4">
    <name type="scientific">Aspergillus hiratsukae</name>
    <dbReference type="NCBI Taxonomy" id="1194566"/>
    <lineage>
        <taxon>Eukaryota</taxon>
        <taxon>Fungi</taxon>
        <taxon>Dikarya</taxon>
        <taxon>Ascomycota</taxon>
        <taxon>Pezizomycotina</taxon>
        <taxon>Eurotiomycetes</taxon>
        <taxon>Eurotiomycetidae</taxon>
        <taxon>Eurotiales</taxon>
        <taxon>Aspergillaceae</taxon>
        <taxon>Aspergillus</taxon>
        <taxon>Aspergillus subgen. Fumigati</taxon>
    </lineage>
</organism>
<comment type="caution">
    <text evidence="2">The sequence shown here is derived from an EMBL/GenBank/DDBJ whole genome shotgun (WGS) entry which is preliminary data.</text>
</comment>
<feature type="region of interest" description="Disordered" evidence="1">
    <location>
        <begin position="48"/>
        <end position="79"/>
    </location>
</feature>
<evidence type="ECO:0000313" key="4">
    <source>
        <dbReference type="Proteomes" id="UP000630445"/>
    </source>
</evidence>
<evidence type="ECO:0000256" key="1">
    <source>
        <dbReference type="SAM" id="MobiDB-lite"/>
    </source>
</evidence>
<dbReference type="Proteomes" id="UP000662466">
    <property type="component" value="Unassembled WGS sequence"/>
</dbReference>
<proteinExistence type="predicted"/>
<evidence type="ECO:0000313" key="3">
    <source>
        <dbReference type="EMBL" id="KAF7169473.1"/>
    </source>
</evidence>
<name>A0A8H6PFI4_9EURO</name>
<dbReference type="AlphaFoldDB" id="A0A8H6PFI4"/>
<keyword evidence="4" id="KW-1185">Reference proteome</keyword>
<evidence type="ECO:0000313" key="2">
    <source>
        <dbReference type="EMBL" id="KAF7131147.1"/>
    </source>
</evidence>
<dbReference type="Proteomes" id="UP000630445">
    <property type="component" value="Unassembled WGS sequence"/>
</dbReference>
<gene>
    <name evidence="2" type="ORF">CNMCM5793_004197</name>
    <name evidence="3" type="ORF">CNMCM6106_004358</name>
</gene>
<dbReference type="EMBL" id="JACBAD010001871">
    <property type="protein sequence ID" value="KAF7131147.1"/>
    <property type="molecule type" value="Genomic_DNA"/>
</dbReference>
<feature type="compositionally biased region" description="Basic and acidic residues" evidence="1">
    <location>
        <begin position="53"/>
        <end position="70"/>
    </location>
</feature>
<protein>
    <submittedName>
        <fullName evidence="2">Uncharacterized protein</fullName>
    </submittedName>
</protein>
<sequence length="293" mass="33600">MALDNRKFVDSIEGSGAAMTAVLQFGDTAQLWDLYFKDSDVREVLEQSFGPARRREPRVQTKEESDERILRPKQPAGTSAKNNILSWQERMSAEVVQDEYSSYDLLHGWKLLALFWKEVSSKKKGRELRNPFVPTNYQAEGARMCRNFVAVEKPMGAGEVECIYQPAMGIDRFEAMPIIRESVNTNVPDIPSHMDFLASTTATEDESDSAGDPCALAKRQQDWDKLQSPLDRDPRDLYEFEEELDGTGWDLCRRDRDDYECWESARVMKVHASRLGWTLCTQLLTRAIRQLCL</sequence>
<accession>A0A8H6PFI4</accession>
<dbReference type="EMBL" id="JACBAF010002036">
    <property type="protein sequence ID" value="KAF7169473.1"/>
    <property type="molecule type" value="Genomic_DNA"/>
</dbReference>
<reference evidence="2" key="1">
    <citation type="submission" date="2020-06" db="EMBL/GenBank/DDBJ databases">
        <title>Draft genome sequences of strains closely related to Aspergillus parafelis and Aspergillus hiratsukae.</title>
        <authorList>
            <person name="Dos Santos R.A.C."/>
            <person name="Rivero-Menendez O."/>
            <person name="Steenwyk J.L."/>
            <person name="Mead M.E."/>
            <person name="Goldman G.H."/>
            <person name="Alastruey-Izquierdo A."/>
            <person name="Rokas A."/>
        </authorList>
    </citation>
    <scope>NUCLEOTIDE SEQUENCE</scope>
    <source>
        <strain evidence="2">CNM-CM5793</strain>
        <strain evidence="3">CNM-CM6106</strain>
    </source>
</reference>